<evidence type="ECO:0000256" key="1">
    <source>
        <dbReference type="ARBA" id="ARBA00004604"/>
    </source>
</evidence>
<organism evidence="11 13">
    <name type="scientific">Plasmodiophora brassicae</name>
    <name type="common">Clubroot disease agent</name>
    <dbReference type="NCBI Taxonomy" id="37360"/>
    <lineage>
        <taxon>Eukaryota</taxon>
        <taxon>Sar</taxon>
        <taxon>Rhizaria</taxon>
        <taxon>Endomyxa</taxon>
        <taxon>Phytomyxea</taxon>
        <taxon>Plasmodiophorida</taxon>
        <taxon>Plasmodiophoridae</taxon>
        <taxon>Plasmodiophora</taxon>
    </lineage>
</organism>
<evidence type="ECO:0000313" key="12">
    <source>
        <dbReference type="EMBL" id="SPQ94440.1"/>
    </source>
</evidence>
<evidence type="ECO:0000313" key="14">
    <source>
        <dbReference type="Proteomes" id="UP000290189"/>
    </source>
</evidence>
<dbReference type="Proteomes" id="UP000290189">
    <property type="component" value="Unassembled WGS sequence"/>
</dbReference>
<dbReference type="OrthoDB" id="10251727at2759"/>
<dbReference type="SUPFAM" id="SSF56808">
    <property type="entry name" value="Ribosomal protein L1"/>
    <property type="match status" value="1"/>
</dbReference>
<dbReference type="GO" id="GO:0005730">
    <property type="term" value="C:nucleolus"/>
    <property type="evidence" value="ECO:0007669"/>
    <property type="project" value="UniProtKB-SubCell"/>
</dbReference>
<gene>
    <name evidence="11" type="ORF">PBRA_006468</name>
    <name evidence="12" type="ORF">PLBR_LOCUS1655</name>
</gene>
<keyword evidence="5" id="KW-0007">Acetylation</keyword>
<dbReference type="EMBL" id="CDSF01000084">
    <property type="protein sequence ID" value="CEO98354.1"/>
    <property type="molecule type" value="Genomic_DNA"/>
</dbReference>
<dbReference type="AlphaFoldDB" id="A0A0G4IT81"/>
<evidence type="ECO:0000256" key="8">
    <source>
        <dbReference type="ARBA" id="ARBA00054167"/>
    </source>
</evidence>
<evidence type="ECO:0000256" key="5">
    <source>
        <dbReference type="ARBA" id="ARBA00022990"/>
    </source>
</evidence>
<dbReference type="InterPro" id="IPR028364">
    <property type="entry name" value="Ribosomal_uL1/biogenesis"/>
</dbReference>
<reference evidence="12 14" key="2">
    <citation type="submission" date="2018-03" db="EMBL/GenBank/DDBJ databases">
        <authorList>
            <person name="Fogelqvist J."/>
        </authorList>
    </citation>
    <scope>NUCLEOTIDE SEQUENCE [LARGE SCALE GENOMIC DNA]</scope>
</reference>
<dbReference type="InterPro" id="IPR016095">
    <property type="entry name" value="Ribosomal_uL1_3-a/b-sand"/>
</dbReference>
<dbReference type="PANTHER" id="PTHR23105">
    <property type="entry name" value="RIBOSOMAL PROTEIN L7AE FAMILY MEMBER"/>
    <property type="match status" value="1"/>
</dbReference>
<geneLocation type="mitochondrion" evidence="12"/>
<reference evidence="11 13" key="1">
    <citation type="submission" date="2015-02" db="EMBL/GenBank/DDBJ databases">
        <authorList>
            <person name="Chooi Y.-H."/>
        </authorList>
    </citation>
    <scope>NUCLEOTIDE SEQUENCE [LARGE SCALE GENOMIC DNA]</scope>
    <source>
        <strain evidence="11">E3</strain>
    </source>
</reference>
<dbReference type="EMBL" id="OVEO01000002">
    <property type="protein sequence ID" value="SPQ94440.1"/>
    <property type="molecule type" value="Genomic_DNA"/>
</dbReference>
<evidence type="ECO:0000256" key="9">
    <source>
        <dbReference type="ARBA" id="ARBA00061550"/>
    </source>
</evidence>
<dbReference type="OMA" id="PQRAYKN"/>
<evidence type="ECO:0000313" key="13">
    <source>
        <dbReference type="Proteomes" id="UP000039324"/>
    </source>
</evidence>
<dbReference type="Pfam" id="PF00687">
    <property type="entry name" value="Ribosomal_L1"/>
    <property type="match status" value="1"/>
</dbReference>
<dbReference type="InterPro" id="IPR050257">
    <property type="entry name" value="eL8/uL1-like"/>
</dbReference>
<dbReference type="FunFam" id="3.40.50.790:FF:000004">
    <property type="entry name" value="Ribosomal L1 domain-containing 1-like 1"/>
    <property type="match status" value="1"/>
</dbReference>
<evidence type="ECO:0000313" key="11">
    <source>
        <dbReference type="EMBL" id="CEO98354.1"/>
    </source>
</evidence>
<dbReference type="Proteomes" id="UP000039324">
    <property type="component" value="Unassembled WGS sequence"/>
</dbReference>
<dbReference type="InterPro" id="IPR023674">
    <property type="entry name" value="Ribosomal_uL1-like"/>
</dbReference>
<evidence type="ECO:0000256" key="4">
    <source>
        <dbReference type="ARBA" id="ARBA00022843"/>
    </source>
</evidence>
<evidence type="ECO:0000256" key="7">
    <source>
        <dbReference type="ARBA" id="ARBA00023242"/>
    </source>
</evidence>
<keyword evidence="12" id="KW-0496">Mitochondrion</keyword>
<evidence type="ECO:0000256" key="10">
    <source>
        <dbReference type="ARBA" id="ARBA00070787"/>
    </source>
</evidence>
<keyword evidence="13" id="KW-1185">Reference proteome</keyword>
<accession>A0A0G4IT81</accession>
<keyword evidence="6" id="KW-0175">Coiled coil</keyword>
<dbReference type="GO" id="GO:0003723">
    <property type="term" value="F:RNA binding"/>
    <property type="evidence" value="ECO:0007669"/>
    <property type="project" value="InterPro"/>
</dbReference>
<evidence type="ECO:0000256" key="2">
    <source>
        <dbReference type="ARBA" id="ARBA00022499"/>
    </source>
</evidence>
<comment type="subcellular location">
    <subcellularLocation>
        <location evidence="1">Nucleus</location>
        <location evidence="1">Nucleolus</location>
    </subcellularLocation>
</comment>
<proteinExistence type="inferred from homology"/>
<evidence type="ECO:0000256" key="6">
    <source>
        <dbReference type="ARBA" id="ARBA00023054"/>
    </source>
</evidence>
<sequence>MVGRTDNDGASPVESGTVERAVGALQKYVAKKEAESAQMSLVDDDQFYILVLNLFSAPSKAKTSPKRIQIPHSLYLADGVEICLITKDPQKEYKEKLALNPVRNVRKVIGVQKLKAKYSQYKDKRELCLAYDLFLADQRVLNLLPHLLGKAFFTRKKQPVPVRINGKNVASELEKARDSTYMFLSCGSCVAIKIARVSQTRTEIIQNIMQGLDSAVKQIRGNWDNIQSVHLKLAESVALPLYNCLPAEPTT</sequence>
<keyword evidence="7" id="KW-0539">Nucleus</keyword>
<dbReference type="CDD" id="cd00403">
    <property type="entry name" value="Ribosomal_L1"/>
    <property type="match status" value="1"/>
</dbReference>
<keyword evidence="2" id="KW-1017">Isopeptide bond</keyword>
<dbReference type="Gene3D" id="3.40.50.790">
    <property type="match status" value="1"/>
</dbReference>
<keyword evidence="3" id="KW-0597">Phosphoprotein</keyword>
<name>A0A0G4IT81_PLABS</name>
<dbReference type="STRING" id="37360.A0A0G4IT81"/>
<comment type="function">
    <text evidence="8">Regulates cellular senescence through inhibition of PTEN translation. Acts as a pro-apoptotic regulator in response to DNA damage.</text>
</comment>
<comment type="similarity">
    <text evidence="9">Belongs to the universal ribosomal protein uL1 family. Highly divergent.</text>
</comment>
<protein>
    <recommendedName>
        <fullName evidence="10">Ribosomal L1 domain-containing protein 1</fullName>
    </recommendedName>
</protein>
<evidence type="ECO:0000256" key="3">
    <source>
        <dbReference type="ARBA" id="ARBA00022553"/>
    </source>
</evidence>
<keyword evidence="4" id="KW-0832">Ubl conjugation</keyword>